<sequence length="130" mass="14453">MRVDLLARLEADDALNAAQSISWVSRPPKAGLPGITLQQISPGRAYAMSSAIDLHDSIVRFDFWGLAMRDIDPLTRATVALLEQPGQYGDTIFSRSLLESERDMPAEEVDGIGTVFRISADFRIWWTSTQ</sequence>
<evidence type="ECO:0000313" key="2">
    <source>
        <dbReference type="Proteomes" id="UP000015531"/>
    </source>
</evidence>
<dbReference type="Proteomes" id="UP000015531">
    <property type="component" value="Unassembled WGS sequence"/>
</dbReference>
<keyword evidence="2" id="KW-1185">Reference proteome</keyword>
<gene>
    <name evidence="1" type="ORF">RLDS_15985</name>
</gene>
<comment type="caution">
    <text evidence="1">The sequence shown here is derived from an EMBL/GenBank/DDBJ whole genome shotgun (WGS) entry which is preliminary data.</text>
</comment>
<dbReference type="OrthoDB" id="7510338at2"/>
<name>T0HA90_9SPHN</name>
<dbReference type="RefSeq" id="WP_021226812.1">
    <property type="nucleotide sequence ID" value="NZ_ATDP01000097.1"/>
</dbReference>
<reference evidence="1 2" key="1">
    <citation type="journal article" date="2013" name="Genome Announc.">
        <title>Draft Genome Sequence of Sphingobium lactosutens Strain DS20T, Isolated from a Hexachlorocyclohexane Dumpsite.</title>
        <authorList>
            <person name="Kumar R."/>
            <person name="Dwivedi V."/>
            <person name="Negi V."/>
            <person name="Khurana J.P."/>
            <person name="Lal R."/>
        </authorList>
    </citation>
    <scope>NUCLEOTIDE SEQUENCE [LARGE SCALE GENOMIC DNA]</scope>
    <source>
        <strain evidence="1 2">DS20</strain>
    </source>
</reference>
<dbReference type="PATRIC" id="fig|1331060.3.peg.3066"/>
<dbReference type="AlphaFoldDB" id="T0HA90"/>
<proteinExistence type="predicted"/>
<organism evidence="1 2">
    <name type="scientific">Sphingobium lactosutens DS20</name>
    <dbReference type="NCBI Taxonomy" id="1331060"/>
    <lineage>
        <taxon>Bacteria</taxon>
        <taxon>Pseudomonadati</taxon>
        <taxon>Pseudomonadota</taxon>
        <taxon>Alphaproteobacteria</taxon>
        <taxon>Sphingomonadales</taxon>
        <taxon>Sphingomonadaceae</taxon>
        <taxon>Sphingobium</taxon>
    </lineage>
</organism>
<protein>
    <submittedName>
        <fullName evidence="1">Uncharacterized protein</fullName>
    </submittedName>
</protein>
<accession>T0HA90</accession>
<dbReference type="EMBL" id="ATDP01000097">
    <property type="protein sequence ID" value="EQB13241.1"/>
    <property type="molecule type" value="Genomic_DNA"/>
</dbReference>
<evidence type="ECO:0000313" key="1">
    <source>
        <dbReference type="EMBL" id="EQB13241.1"/>
    </source>
</evidence>